<reference evidence="3" key="1">
    <citation type="submission" date="2014-11" db="EMBL/GenBank/DDBJ databases">
        <title>Genome sequencing of Roseivirga sp. D-25.</title>
        <authorList>
            <person name="Selvaratnam C."/>
            <person name="Thevarajoo S."/>
            <person name="Goh K.M."/>
            <person name="Eee R."/>
            <person name="Chan K.-G."/>
            <person name="Chong C.S."/>
        </authorList>
    </citation>
    <scope>NUCLEOTIDE SEQUENCE [LARGE SCALE GENOMIC DNA]</scope>
    <source>
        <strain evidence="3">D-25</strain>
    </source>
</reference>
<name>A0A0L8AJ53_9BACT</name>
<dbReference type="AlphaFoldDB" id="A0A0L8AJ53"/>
<keyword evidence="3" id="KW-1185">Reference proteome</keyword>
<evidence type="ECO:0000313" key="2">
    <source>
        <dbReference type="EMBL" id="KOF02180.1"/>
    </source>
</evidence>
<keyword evidence="1" id="KW-0812">Transmembrane</keyword>
<proteinExistence type="predicted"/>
<keyword evidence="1" id="KW-0472">Membrane</keyword>
<dbReference type="Proteomes" id="UP000036908">
    <property type="component" value="Unassembled WGS sequence"/>
</dbReference>
<organism evidence="2 3">
    <name type="scientific">Roseivirga seohaensis subsp. aquiponti</name>
    <dbReference type="NCBI Taxonomy" id="1566026"/>
    <lineage>
        <taxon>Bacteria</taxon>
        <taxon>Pseudomonadati</taxon>
        <taxon>Bacteroidota</taxon>
        <taxon>Cytophagia</taxon>
        <taxon>Cytophagales</taxon>
        <taxon>Roseivirgaceae</taxon>
        <taxon>Roseivirga</taxon>
    </lineage>
</organism>
<dbReference type="OrthoDB" id="893153at2"/>
<sequence length="140" mass="15812">MEDQRIIKVFLDEETVPFGEFKPPVKFTMDTTKIPDGQHKLKIVAKSSNGVEGVKTIPFEVRNGPEIAVVGLRKNEVVDTQVSITINAYGSEIEDQFIIKGSETPKAIPAWVWALVISFVAFGLFYLIMNWNPDLYKSFF</sequence>
<evidence type="ECO:0000256" key="1">
    <source>
        <dbReference type="SAM" id="Phobius"/>
    </source>
</evidence>
<protein>
    <submittedName>
        <fullName evidence="2">Cytochrome C</fullName>
    </submittedName>
</protein>
<dbReference type="EMBL" id="JSVA01000016">
    <property type="protein sequence ID" value="KOF02180.1"/>
    <property type="molecule type" value="Genomic_DNA"/>
</dbReference>
<comment type="caution">
    <text evidence="2">The sequence shown here is derived from an EMBL/GenBank/DDBJ whole genome shotgun (WGS) entry which is preliminary data.</text>
</comment>
<gene>
    <name evidence="2" type="ORF">OB69_14085</name>
</gene>
<evidence type="ECO:0000313" key="3">
    <source>
        <dbReference type="Proteomes" id="UP000036908"/>
    </source>
</evidence>
<dbReference type="PATRIC" id="fig|1566026.4.peg.1127"/>
<accession>A0A0L8AJ53</accession>
<keyword evidence="1" id="KW-1133">Transmembrane helix</keyword>
<feature type="transmembrane region" description="Helical" evidence="1">
    <location>
        <begin position="110"/>
        <end position="129"/>
    </location>
</feature>